<dbReference type="EMBL" id="BT091566">
    <property type="protein sequence ID" value="ACU15752.1"/>
    <property type="molecule type" value="mRNA"/>
</dbReference>
<protein>
    <submittedName>
        <fullName evidence="1">Uncharacterized protein</fullName>
    </submittedName>
</protein>
<dbReference type="ExpressionAtlas" id="C6T2A8">
    <property type="expression patterns" value="baseline and differential"/>
</dbReference>
<name>C6T2A8_SOYBN</name>
<evidence type="ECO:0000313" key="1">
    <source>
        <dbReference type="EMBL" id="ACU15752.1"/>
    </source>
</evidence>
<sequence length="143" mass="15614">MTLNSSKLSRPSPFKSKWPIIAVHCSMDFDSPNLPSIFCKLLGVINPNISESWYISKASAKSFNFSSSPAASIIFTKSSKLKNPSPSESNSSINFSASLNNNTPPIMPSRFLSSDGEILPSPSSSKYLRTRSNSVFTLITEEN</sequence>
<organism evidence="1">
    <name type="scientific">Glycine max</name>
    <name type="common">Soybean</name>
    <name type="synonym">Glycine hispida</name>
    <dbReference type="NCBI Taxonomy" id="3847"/>
    <lineage>
        <taxon>Eukaryota</taxon>
        <taxon>Viridiplantae</taxon>
        <taxon>Streptophyta</taxon>
        <taxon>Embryophyta</taxon>
        <taxon>Tracheophyta</taxon>
        <taxon>Spermatophyta</taxon>
        <taxon>Magnoliopsida</taxon>
        <taxon>eudicotyledons</taxon>
        <taxon>Gunneridae</taxon>
        <taxon>Pentapetalae</taxon>
        <taxon>rosids</taxon>
        <taxon>fabids</taxon>
        <taxon>Fabales</taxon>
        <taxon>Fabaceae</taxon>
        <taxon>Papilionoideae</taxon>
        <taxon>50 kb inversion clade</taxon>
        <taxon>NPAAA clade</taxon>
        <taxon>indigoferoid/millettioid clade</taxon>
        <taxon>Phaseoleae</taxon>
        <taxon>Glycine</taxon>
        <taxon>Glycine subgen. Soja</taxon>
    </lineage>
</organism>
<accession>C6T2A8</accession>
<reference evidence="1" key="1">
    <citation type="submission" date="2009-08" db="EMBL/GenBank/DDBJ databases">
        <authorList>
            <person name="Cheung F."/>
            <person name="Xiao Y."/>
            <person name="Chan A."/>
            <person name="Moskal W."/>
            <person name="Town C.D."/>
        </authorList>
    </citation>
    <scope>NUCLEOTIDE SEQUENCE</scope>
</reference>
<dbReference type="AlphaFoldDB" id="C6T2A8"/>
<proteinExistence type="evidence at transcript level"/>